<feature type="transmembrane region" description="Helical" evidence="1">
    <location>
        <begin position="84"/>
        <end position="110"/>
    </location>
</feature>
<feature type="transmembrane region" description="Helical" evidence="1">
    <location>
        <begin position="116"/>
        <end position="137"/>
    </location>
</feature>
<evidence type="ECO:0000256" key="1">
    <source>
        <dbReference type="SAM" id="Phobius"/>
    </source>
</evidence>
<dbReference type="Proteomes" id="UP000818029">
    <property type="component" value="Chromosome D11"/>
</dbReference>
<keyword evidence="1" id="KW-0472">Membrane</keyword>
<reference evidence="2" key="1">
    <citation type="journal article" date="2020" name="Nat. Genet.">
        <title>Genomic diversifications of five Gossypium allopolyploid species and their impact on cotton improvement.</title>
        <authorList>
            <person name="Chen Z.J."/>
            <person name="Sreedasyam A."/>
            <person name="Ando A."/>
            <person name="Song Q."/>
            <person name="De Santiago L.M."/>
            <person name="Hulse-Kemp A.M."/>
            <person name="Ding M."/>
            <person name="Ye W."/>
            <person name="Kirkbride R.C."/>
            <person name="Jenkins J."/>
            <person name="Plott C."/>
            <person name="Lovell J."/>
            <person name="Lin Y.M."/>
            <person name="Vaughn R."/>
            <person name="Liu B."/>
            <person name="Simpson S."/>
            <person name="Scheffler B.E."/>
            <person name="Wen L."/>
            <person name="Saski C.A."/>
            <person name="Grover C.E."/>
            <person name="Hu G."/>
            <person name="Conover J.L."/>
            <person name="Carlson J.W."/>
            <person name="Shu S."/>
            <person name="Boston L.B."/>
            <person name="Williams M."/>
            <person name="Peterson D.G."/>
            <person name="McGee K."/>
            <person name="Jones D.C."/>
            <person name="Wendel J.F."/>
            <person name="Stelly D.M."/>
            <person name="Grimwood J."/>
            <person name="Schmutz J."/>
        </authorList>
    </citation>
    <scope>NUCLEOTIDE SEQUENCE [LARGE SCALE GENOMIC DNA]</scope>
    <source>
        <strain evidence="2">cv. TM-1</strain>
    </source>
</reference>
<keyword evidence="1" id="KW-0812">Transmembrane</keyword>
<dbReference type="GeneID" id="121223154"/>
<name>A0ABM3AZD8_GOSHI</name>
<keyword evidence="1" id="KW-1133">Transmembrane helix</keyword>
<accession>A0ABM3AZD8</accession>
<reference evidence="3" key="2">
    <citation type="submission" date="2025-08" db="UniProtKB">
        <authorList>
            <consortium name="RefSeq"/>
        </authorList>
    </citation>
    <scope>IDENTIFICATION</scope>
</reference>
<gene>
    <name evidence="3" type="primary">LOC121223154</name>
</gene>
<organism evidence="2 3">
    <name type="scientific">Gossypium hirsutum</name>
    <name type="common">Upland cotton</name>
    <name type="synonym">Gossypium mexicanum</name>
    <dbReference type="NCBI Taxonomy" id="3635"/>
    <lineage>
        <taxon>Eukaryota</taxon>
        <taxon>Viridiplantae</taxon>
        <taxon>Streptophyta</taxon>
        <taxon>Embryophyta</taxon>
        <taxon>Tracheophyta</taxon>
        <taxon>Spermatophyta</taxon>
        <taxon>Magnoliopsida</taxon>
        <taxon>eudicotyledons</taxon>
        <taxon>Gunneridae</taxon>
        <taxon>Pentapetalae</taxon>
        <taxon>rosids</taxon>
        <taxon>malvids</taxon>
        <taxon>Malvales</taxon>
        <taxon>Malvaceae</taxon>
        <taxon>Malvoideae</taxon>
        <taxon>Gossypium</taxon>
    </lineage>
</organism>
<proteinExistence type="predicted"/>
<evidence type="ECO:0000313" key="3">
    <source>
        <dbReference type="RefSeq" id="XP_040960168.1"/>
    </source>
</evidence>
<keyword evidence="2" id="KW-1185">Reference proteome</keyword>
<protein>
    <submittedName>
        <fullName evidence="3">Uncharacterized protein</fullName>
    </submittedName>
</protein>
<dbReference type="RefSeq" id="XP_040960168.1">
    <property type="nucleotide sequence ID" value="XM_041104234.1"/>
</dbReference>
<evidence type="ECO:0000313" key="2">
    <source>
        <dbReference type="Proteomes" id="UP000818029"/>
    </source>
</evidence>
<sequence>MRILLGSGHRAGRALSPGQREAASSSFVSAKVSHLPFSCPNPHSNFDCDEATRIRRRRYKVLEYGGGGVARVERKAEGGALRGYWRTLVAAALEVVMLGFSDLFLCWAGVRWLGMIGFSGYWVIWIGLFWLGMINFYNIPKPGLEVSAESRRSH</sequence>